<protein>
    <submittedName>
        <fullName evidence="3">Uncharacterized protein</fullName>
    </submittedName>
</protein>
<feature type="region of interest" description="Disordered" evidence="1">
    <location>
        <begin position="62"/>
        <end position="103"/>
    </location>
</feature>
<dbReference type="Proteomes" id="UP000693970">
    <property type="component" value="Unassembled WGS sequence"/>
</dbReference>
<reference evidence="3" key="1">
    <citation type="journal article" date="2021" name="Sci. Rep.">
        <title>Diploid genomic architecture of Nitzschia inconspicua, an elite biomass production diatom.</title>
        <authorList>
            <person name="Oliver A."/>
            <person name="Podell S."/>
            <person name="Pinowska A."/>
            <person name="Traller J.C."/>
            <person name="Smith S.R."/>
            <person name="McClure R."/>
            <person name="Beliaev A."/>
            <person name="Bohutskyi P."/>
            <person name="Hill E.A."/>
            <person name="Rabines A."/>
            <person name="Zheng H."/>
            <person name="Allen L.Z."/>
            <person name="Kuo A."/>
            <person name="Grigoriev I.V."/>
            <person name="Allen A.E."/>
            <person name="Hazlebeck D."/>
            <person name="Allen E.E."/>
        </authorList>
    </citation>
    <scope>NUCLEOTIDE SEQUENCE</scope>
    <source>
        <strain evidence="3">Hildebrandi</strain>
    </source>
</reference>
<name>A0A9K3PQR2_9STRA</name>
<dbReference type="EMBL" id="JAGRRH010000016">
    <property type="protein sequence ID" value="KAG7353774.1"/>
    <property type="molecule type" value="Genomic_DNA"/>
</dbReference>
<reference evidence="3" key="2">
    <citation type="submission" date="2021-04" db="EMBL/GenBank/DDBJ databases">
        <authorList>
            <person name="Podell S."/>
        </authorList>
    </citation>
    <scope>NUCLEOTIDE SEQUENCE</scope>
    <source>
        <strain evidence="3">Hildebrandi</strain>
    </source>
</reference>
<feature type="transmembrane region" description="Helical" evidence="2">
    <location>
        <begin position="196"/>
        <end position="216"/>
    </location>
</feature>
<keyword evidence="4" id="KW-1185">Reference proteome</keyword>
<feature type="transmembrane region" description="Helical" evidence="2">
    <location>
        <begin position="165"/>
        <end position="184"/>
    </location>
</feature>
<proteinExistence type="predicted"/>
<evidence type="ECO:0000313" key="4">
    <source>
        <dbReference type="Proteomes" id="UP000693970"/>
    </source>
</evidence>
<sequence length="365" mass="38831">MSKRGETSLFHRCNLLFRLSTSSRTLSLRLSKSSDPQGFDFKDFDIDDILSEAEDALKTAERSLENENASSEKVVQVGPTASQRSREPSQSTIQAVPSPQNTSQLQQVKSSMKGVDGETLKNAVASTMGGVLFGSLLGSIASFQFPQVLSTLESDNNIIVVPPILVLPVLGGLTLSIVGLIGSLQDNIFGSLSRNLLAVPVLALVSAMLSAIQGIAMSVQFALQRQVEQTVNDIKSLPQNLANSAQQTVKASVESAVEEVTSLPRKARDKVVETTVQAADNVKSSVVSVVEEVTSLPAKARDNFLQTSTQAVENVKSLPRKAKDTVVDSGILSTDFLLALVVIPSLIALGFLFVDALLAGRVPAL</sequence>
<dbReference type="AlphaFoldDB" id="A0A9K3PQR2"/>
<accession>A0A9K3PQR2</accession>
<comment type="caution">
    <text evidence="3">The sequence shown here is derived from an EMBL/GenBank/DDBJ whole genome shotgun (WGS) entry which is preliminary data.</text>
</comment>
<feature type="transmembrane region" description="Helical" evidence="2">
    <location>
        <begin position="336"/>
        <end position="359"/>
    </location>
</feature>
<organism evidence="3 4">
    <name type="scientific">Nitzschia inconspicua</name>
    <dbReference type="NCBI Taxonomy" id="303405"/>
    <lineage>
        <taxon>Eukaryota</taxon>
        <taxon>Sar</taxon>
        <taxon>Stramenopiles</taxon>
        <taxon>Ochrophyta</taxon>
        <taxon>Bacillariophyta</taxon>
        <taxon>Bacillariophyceae</taxon>
        <taxon>Bacillariophycidae</taxon>
        <taxon>Bacillariales</taxon>
        <taxon>Bacillariaceae</taxon>
        <taxon>Nitzschia</taxon>
    </lineage>
</organism>
<feature type="compositionally biased region" description="Polar residues" evidence="1">
    <location>
        <begin position="66"/>
        <end position="103"/>
    </location>
</feature>
<keyword evidence="2" id="KW-1133">Transmembrane helix</keyword>
<keyword evidence="2" id="KW-0812">Transmembrane</keyword>
<gene>
    <name evidence="3" type="ORF">IV203_003129</name>
</gene>
<feature type="transmembrane region" description="Helical" evidence="2">
    <location>
        <begin position="123"/>
        <end position="145"/>
    </location>
</feature>
<evidence type="ECO:0000256" key="2">
    <source>
        <dbReference type="SAM" id="Phobius"/>
    </source>
</evidence>
<keyword evidence="2" id="KW-0472">Membrane</keyword>
<evidence type="ECO:0000256" key="1">
    <source>
        <dbReference type="SAM" id="MobiDB-lite"/>
    </source>
</evidence>
<evidence type="ECO:0000313" key="3">
    <source>
        <dbReference type="EMBL" id="KAG7353774.1"/>
    </source>
</evidence>